<dbReference type="GO" id="GO:0004493">
    <property type="term" value="F:methylmalonyl-CoA epimerase activity"/>
    <property type="evidence" value="ECO:0007669"/>
    <property type="project" value="TreeGrafter"/>
</dbReference>
<gene>
    <name evidence="3" type="ORF">NA57DRAFT_59161</name>
</gene>
<comment type="caution">
    <text evidence="3">The sequence shown here is derived from an EMBL/GenBank/DDBJ whole genome shotgun (WGS) entry which is preliminary data.</text>
</comment>
<dbReference type="Proteomes" id="UP000799772">
    <property type="component" value="Unassembled WGS sequence"/>
</dbReference>
<dbReference type="AlphaFoldDB" id="A0A9P4M6A0"/>
<dbReference type="PANTHER" id="PTHR43048">
    <property type="entry name" value="METHYLMALONYL-COA EPIMERASE"/>
    <property type="match status" value="1"/>
</dbReference>
<dbReference type="Pfam" id="PF00903">
    <property type="entry name" value="Glyoxalase"/>
    <property type="match status" value="1"/>
</dbReference>
<dbReference type="GO" id="GO:0051213">
    <property type="term" value="F:dioxygenase activity"/>
    <property type="evidence" value="ECO:0007669"/>
    <property type="project" value="UniProtKB-KW"/>
</dbReference>
<feature type="domain" description="VOC" evidence="2">
    <location>
        <begin position="9"/>
        <end position="158"/>
    </location>
</feature>
<evidence type="ECO:0000313" key="3">
    <source>
        <dbReference type="EMBL" id="KAF2096102.1"/>
    </source>
</evidence>
<evidence type="ECO:0000259" key="2">
    <source>
        <dbReference type="PROSITE" id="PS51819"/>
    </source>
</evidence>
<reference evidence="3" key="1">
    <citation type="journal article" date="2020" name="Stud. Mycol.">
        <title>101 Dothideomycetes genomes: a test case for predicting lifestyles and emergence of pathogens.</title>
        <authorList>
            <person name="Haridas S."/>
            <person name="Albert R."/>
            <person name="Binder M."/>
            <person name="Bloem J."/>
            <person name="Labutti K."/>
            <person name="Salamov A."/>
            <person name="Andreopoulos B."/>
            <person name="Baker S."/>
            <person name="Barry K."/>
            <person name="Bills G."/>
            <person name="Bluhm B."/>
            <person name="Cannon C."/>
            <person name="Castanera R."/>
            <person name="Culley D."/>
            <person name="Daum C."/>
            <person name="Ezra D."/>
            <person name="Gonzalez J."/>
            <person name="Henrissat B."/>
            <person name="Kuo A."/>
            <person name="Liang C."/>
            <person name="Lipzen A."/>
            <person name="Lutzoni F."/>
            <person name="Magnuson J."/>
            <person name="Mondo S."/>
            <person name="Nolan M."/>
            <person name="Ohm R."/>
            <person name="Pangilinan J."/>
            <person name="Park H.-J."/>
            <person name="Ramirez L."/>
            <person name="Alfaro M."/>
            <person name="Sun H."/>
            <person name="Tritt A."/>
            <person name="Yoshinaga Y."/>
            <person name="Zwiers L.-H."/>
            <person name="Turgeon B."/>
            <person name="Goodwin S."/>
            <person name="Spatafora J."/>
            <person name="Crous P."/>
            <person name="Grigoriev I."/>
        </authorList>
    </citation>
    <scope>NUCLEOTIDE SEQUENCE</scope>
    <source>
        <strain evidence="3">CBS 133067</strain>
    </source>
</reference>
<dbReference type="EMBL" id="ML978130">
    <property type="protein sequence ID" value="KAF2096102.1"/>
    <property type="molecule type" value="Genomic_DNA"/>
</dbReference>
<accession>A0A9P4M6A0</accession>
<dbReference type="PANTHER" id="PTHR43048:SF6">
    <property type="entry name" value="BLR8189 PROTEIN"/>
    <property type="match status" value="1"/>
</dbReference>
<keyword evidence="1" id="KW-0479">Metal-binding</keyword>
<dbReference type="GO" id="GO:0046872">
    <property type="term" value="F:metal ion binding"/>
    <property type="evidence" value="ECO:0007669"/>
    <property type="project" value="UniProtKB-KW"/>
</dbReference>
<dbReference type="InterPro" id="IPR037523">
    <property type="entry name" value="VOC_core"/>
</dbReference>
<evidence type="ECO:0000256" key="1">
    <source>
        <dbReference type="ARBA" id="ARBA00022723"/>
    </source>
</evidence>
<proteinExistence type="predicted"/>
<dbReference type="Gene3D" id="3.10.180.10">
    <property type="entry name" value="2,3-Dihydroxybiphenyl 1,2-Dioxygenase, domain 1"/>
    <property type="match status" value="1"/>
</dbReference>
<dbReference type="InterPro" id="IPR051785">
    <property type="entry name" value="MMCE/EMCE_epimerase"/>
</dbReference>
<dbReference type="SUPFAM" id="SSF54593">
    <property type="entry name" value="Glyoxalase/Bleomycin resistance protein/Dihydroxybiphenyl dioxygenase"/>
    <property type="match status" value="1"/>
</dbReference>
<dbReference type="GO" id="GO:0046491">
    <property type="term" value="P:L-methylmalonyl-CoA metabolic process"/>
    <property type="evidence" value="ECO:0007669"/>
    <property type="project" value="TreeGrafter"/>
</dbReference>
<protein>
    <submittedName>
        <fullName evidence="3">Glyoxalase/Bleomycin resistance protein/Dihydroxybiphenyl dioxygenase</fullName>
    </submittedName>
</protein>
<organism evidence="3 4">
    <name type="scientific">Rhizodiscina lignyota</name>
    <dbReference type="NCBI Taxonomy" id="1504668"/>
    <lineage>
        <taxon>Eukaryota</taxon>
        <taxon>Fungi</taxon>
        <taxon>Dikarya</taxon>
        <taxon>Ascomycota</taxon>
        <taxon>Pezizomycotina</taxon>
        <taxon>Dothideomycetes</taxon>
        <taxon>Pleosporomycetidae</taxon>
        <taxon>Aulographales</taxon>
        <taxon>Rhizodiscinaceae</taxon>
        <taxon>Rhizodiscina</taxon>
    </lineage>
</organism>
<keyword evidence="3" id="KW-0560">Oxidoreductase</keyword>
<dbReference type="OrthoDB" id="16820at2759"/>
<dbReference type="PROSITE" id="PS51819">
    <property type="entry name" value="VOC"/>
    <property type="match status" value="1"/>
</dbReference>
<evidence type="ECO:0000313" key="4">
    <source>
        <dbReference type="Proteomes" id="UP000799772"/>
    </source>
</evidence>
<name>A0A9P4M6A0_9PEZI</name>
<keyword evidence="3" id="KW-0223">Dioxygenase</keyword>
<sequence>MPEITHNRVFNHVAVSVTDVDATVAWYSKVFGFKLLGKITHIKRSEAPDGAIFSIYPENLNEVKLAYMATGNGVGFEIFEFIDPKPEPQESFAYHKTGFFHVCVTDPDPDALADKVVAEGGKRIGVTVNPAAKTAAGQPVKCLYTADPWGHVVEILDVSFEWLGCRTAY</sequence>
<dbReference type="InterPro" id="IPR004360">
    <property type="entry name" value="Glyas_Fos-R_dOase_dom"/>
</dbReference>
<dbReference type="InterPro" id="IPR029068">
    <property type="entry name" value="Glyas_Bleomycin-R_OHBP_Dase"/>
</dbReference>
<keyword evidence="4" id="KW-1185">Reference proteome</keyword>